<dbReference type="EMBL" id="CAICTM010001498">
    <property type="protein sequence ID" value="CAB9524152.1"/>
    <property type="molecule type" value="Genomic_DNA"/>
</dbReference>
<dbReference type="Gene3D" id="1.10.472.170">
    <property type="match status" value="1"/>
</dbReference>
<accession>A0A9N8ELT4</accession>
<evidence type="ECO:0008006" key="3">
    <source>
        <dbReference type="Google" id="ProtNLM"/>
    </source>
</evidence>
<sequence length="644" mass="71352">MTEQGTSSCYLWDMEAHHLLSWLESIFFPTVLQYQHKNHEGLSRLFRNLLWALEATKAVPAAEVRVEAAPKDNSKHTLALQDPYRIWYEAGSEWEPLSHHLPSCMGEKLVSLSPAGLINGLAGVEGGLVECNLTRRVPFEEAEALAKGAGGVTFMDLQEIASVLHQAIQTQRQIDQLKATPTKIQNMVSPNLEVSQLKNIRARVRNTVVAVGRSNNSNEVVDPNHPVALPKAKNCIPEEERDYKCVVCDNINQSLFVLDRKNGDVICSACGYVVCERIIHLGSAYRNFEGEADRNHHGARYNPLFSGAHNTATSLSRDPAGGLGGGRGCSNLRKTHAYIELNLCHLGEGTRKANTKRHETRVGYKDQQKKRAFTRMQHVGDALDLNLAVLELAKELYSEFRNRRQVLKDPEGVIAACLCEAFDRSSLEGRTRLESELQRLRKIASAQDWAAAANNKAAKRAMRRNMLHTVHFAQSNARSNSKAPIATAAVQGEAATVAALERSKPVASWDINDTRAWLLCAARAIAKHWEEHQPANTESNKSLDEFEAAMVEHTFVICEYLENNSQGASPVVGKKVLLMNAKKLSSIVGDVAAAKALHQKIRGVVNRQAVRKSQAARQKASQLRFQQTKRKNWVGVKKATVPSV</sequence>
<dbReference type="CDD" id="cd00043">
    <property type="entry name" value="CYCLIN_SF"/>
    <property type="match status" value="1"/>
</dbReference>
<keyword evidence="2" id="KW-1185">Reference proteome</keyword>
<gene>
    <name evidence="1" type="ORF">SEMRO_1500_G277850.1</name>
</gene>
<reference evidence="1" key="1">
    <citation type="submission" date="2020-06" db="EMBL/GenBank/DDBJ databases">
        <authorList>
            <consortium name="Plant Systems Biology data submission"/>
        </authorList>
    </citation>
    <scope>NUCLEOTIDE SEQUENCE</scope>
    <source>
        <strain evidence="1">D6</strain>
    </source>
</reference>
<dbReference type="SUPFAM" id="SSF57783">
    <property type="entry name" value="Zinc beta-ribbon"/>
    <property type="match status" value="1"/>
</dbReference>
<proteinExistence type="predicted"/>
<protein>
    <recommendedName>
        <fullName evidence="3">TFIIB-type domain-containing protein</fullName>
    </recommendedName>
</protein>
<name>A0A9N8ELT4_9STRA</name>
<evidence type="ECO:0000313" key="1">
    <source>
        <dbReference type="EMBL" id="CAB9524152.1"/>
    </source>
</evidence>
<dbReference type="Proteomes" id="UP001153069">
    <property type="component" value="Unassembled WGS sequence"/>
</dbReference>
<dbReference type="OrthoDB" id="25790at2759"/>
<comment type="caution">
    <text evidence="1">The sequence shown here is derived from an EMBL/GenBank/DDBJ whole genome shotgun (WGS) entry which is preliminary data.</text>
</comment>
<organism evidence="1 2">
    <name type="scientific">Seminavis robusta</name>
    <dbReference type="NCBI Taxonomy" id="568900"/>
    <lineage>
        <taxon>Eukaryota</taxon>
        <taxon>Sar</taxon>
        <taxon>Stramenopiles</taxon>
        <taxon>Ochrophyta</taxon>
        <taxon>Bacillariophyta</taxon>
        <taxon>Bacillariophyceae</taxon>
        <taxon>Bacillariophycidae</taxon>
        <taxon>Naviculales</taxon>
        <taxon>Naviculaceae</taxon>
        <taxon>Seminavis</taxon>
    </lineage>
</organism>
<dbReference type="AlphaFoldDB" id="A0A9N8ELT4"/>
<evidence type="ECO:0000313" key="2">
    <source>
        <dbReference type="Proteomes" id="UP001153069"/>
    </source>
</evidence>